<organism evidence="1 2">
    <name type="scientific">Adonisia turfae CCMR0082</name>
    <dbReference type="NCBI Taxonomy" id="2304604"/>
    <lineage>
        <taxon>Bacteria</taxon>
        <taxon>Bacillati</taxon>
        <taxon>Cyanobacteriota</taxon>
        <taxon>Adonisia</taxon>
        <taxon>Adonisia turfae</taxon>
    </lineage>
</organism>
<evidence type="ECO:0000313" key="2">
    <source>
        <dbReference type="Proteomes" id="UP000473574"/>
    </source>
</evidence>
<dbReference type="AlphaFoldDB" id="A0A6M0SC43"/>
<reference evidence="1 2" key="1">
    <citation type="journal article" date="2020" name="Microb. Ecol.">
        <title>Ecogenomics of the Marine Benthic Filamentous Cyanobacterium Adonisia.</title>
        <authorList>
            <person name="Walter J.M."/>
            <person name="Coutinho F.H."/>
            <person name="Leomil L."/>
            <person name="Hargreaves P.I."/>
            <person name="Campeao M.E."/>
            <person name="Vieira V.V."/>
            <person name="Silva B.S."/>
            <person name="Fistarol G.O."/>
            <person name="Salomon P.S."/>
            <person name="Sawabe T."/>
            <person name="Mino S."/>
            <person name="Hosokawa M."/>
            <person name="Miyashita H."/>
            <person name="Maruyama F."/>
            <person name="van Verk M.C."/>
            <person name="Dutilh B.E."/>
            <person name="Thompson C.C."/>
            <person name="Thompson F.L."/>
        </authorList>
    </citation>
    <scope>NUCLEOTIDE SEQUENCE [LARGE SCALE GENOMIC DNA]</scope>
    <source>
        <strain evidence="1 2">CCMR0082</strain>
    </source>
</reference>
<proteinExistence type="predicted"/>
<protein>
    <submittedName>
        <fullName evidence="1">Uncharacterized protein</fullName>
    </submittedName>
</protein>
<accession>A0A6M0SC43</accession>
<evidence type="ECO:0000313" key="1">
    <source>
        <dbReference type="EMBL" id="NEZ65242.1"/>
    </source>
</evidence>
<name>A0A6M0SC43_9CYAN</name>
<comment type="caution">
    <text evidence="1">The sequence shown here is derived from an EMBL/GenBank/DDBJ whole genome shotgun (WGS) entry which is preliminary data.</text>
</comment>
<gene>
    <name evidence="1" type="ORF">D0962_21100</name>
</gene>
<dbReference type="Proteomes" id="UP000473574">
    <property type="component" value="Unassembled WGS sequence"/>
</dbReference>
<dbReference type="EMBL" id="QZCE01000002">
    <property type="protein sequence ID" value="NEZ65242.1"/>
    <property type="molecule type" value="Genomic_DNA"/>
</dbReference>
<sequence>MTKKFEFEFEDYSAKNRIKFDFSEDMSEAMEIAIENGIPVIYANRLAYLMLAKAFIRMALCDYSSDFHFHIRQNFDAQREDAARFHFLESEDE</sequence>